<evidence type="ECO:0000313" key="3">
    <source>
        <dbReference type="Proteomes" id="UP000054815"/>
    </source>
</evidence>
<organism evidence="2 3">
    <name type="scientific">Trichinella pseudospiralis</name>
    <name type="common">Parasitic roundworm</name>
    <dbReference type="NCBI Taxonomy" id="6337"/>
    <lineage>
        <taxon>Eukaryota</taxon>
        <taxon>Metazoa</taxon>
        <taxon>Ecdysozoa</taxon>
        <taxon>Nematoda</taxon>
        <taxon>Enoplea</taxon>
        <taxon>Dorylaimia</taxon>
        <taxon>Trichinellida</taxon>
        <taxon>Trichinellidae</taxon>
        <taxon>Trichinella</taxon>
    </lineage>
</organism>
<feature type="region of interest" description="Disordered" evidence="1">
    <location>
        <begin position="234"/>
        <end position="257"/>
    </location>
</feature>
<protein>
    <submittedName>
        <fullName evidence="2">Uncharacterized protein</fullName>
    </submittedName>
</protein>
<reference evidence="2 3" key="1">
    <citation type="submission" date="2015-01" db="EMBL/GenBank/DDBJ databases">
        <title>Evolution of Trichinella species and genotypes.</title>
        <authorList>
            <person name="Korhonen P.K."/>
            <person name="Edoardo P."/>
            <person name="Giuseppe L.R."/>
            <person name="Gasser R.B."/>
        </authorList>
    </citation>
    <scope>NUCLEOTIDE SEQUENCE [LARGE SCALE GENOMIC DNA]</scope>
    <source>
        <strain evidence="2">ISS141</strain>
    </source>
</reference>
<accession>A0A0V0Y3E0</accession>
<dbReference type="AlphaFoldDB" id="A0A0V0Y3E0"/>
<evidence type="ECO:0000256" key="1">
    <source>
        <dbReference type="SAM" id="MobiDB-lite"/>
    </source>
</evidence>
<proteinExistence type="predicted"/>
<name>A0A0V0Y3E0_TRIPS</name>
<gene>
    <name evidence="2" type="ORF">T4E_3198</name>
</gene>
<feature type="compositionally biased region" description="Pro residues" evidence="1">
    <location>
        <begin position="248"/>
        <end position="257"/>
    </location>
</feature>
<comment type="caution">
    <text evidence="2">The sequence shown here is derived from an EMBL/GenBank/DDBJ whole genome shotgun (WGS) entry which is preliminary data.</text>
</comment>
<sequence>MLNLWREPLYVLLRNNSALRYEWNKALFDISCINYRGMATLALGERIVGLCGTTTFLRFQGALGLNCILHLFISLDAHYFMHPYFHSSPLPHPVAVPEACRLARSPQWDQKQGSARLDCPCLSRRVPTKGQRDDPVHCVCLVDVDLNEFLCICGDAAISLFMRHREQSRQTVIIFSHEASTRQARATSFAVHRVRTAEGWIDVYDPPWVKISTANLSVRHVEFEAEKPEVQVLGQRWGTRGQDSRAGGPPPQPKTFF</sequence>
<dbReference type="EMBL" id="JYDU01000070">
    <property type="protein sequence ID" value="KRX94560.1"/>
    <property type="molecule type" value="Genomic_DNA"/>
</dbReference>
<evidence type="ECO:0000313" key="2">
    <source>
        <dbReference type="EMBL" id="KRX94560.1"/>
    </source>
</evidence>
<dbReference type="Proteomes" id="UP000054815">
    <property type="component" value="Unassembled WGS sequence"/>
</dbReference>